<name>A0A8S4PB77_OWEFU</name>
<evidence type="ECO:0000313" key="4">
    <source>
        <dbReference type="Proteomes" id="UP000749559"/>
    </source>
</evidence>
<evidence type="ECO:0000256" key="1">
    <source>
        <dbReference type="SAM" id="Coils"/>
    </source>
</evidence>
<dbReference type="EMBL" id="CAIIXF020000007">
    <property type="protein sequence ID" value="CAH1790474.1"/>
    <property type="molecule type" value="Genomic_DNA"/>
</dbReference>
<dbReference type="Proteomes" id="UP000749559">
    <property type="component" value="Unassembled WGS sequence"/>
</dbReference>
<feature type="non-terminal residue" evidence="3">
    <location>
        <position position="168"/>
    </location>
</feature>
<evidence type="ECO:0000256" key="2">
    <source>
        <dbReference type="SAM" id="MobiDB-lite"/>
    </source>
</evidence>
<organism evidence="3 4">
    <name type="scientific">Owenia fusiformis</name>
    <name type="common">Polychaete worm</name>
    <dbReference type="NCBI Taxonomy" id="6347"/>
    <lineage>
        <taxon>Eukaryota</taxon>
        <taxon>Metazoa</taxon>
        <taxon>Spiralia</taxon>
        <taxon>Lophotrochozoa</taxon>
        <taxon>Annelida</taxon>
        <taxon>Polychaeta</taxon>
        <taxon>Sedentaria</taxon>
        <taxon>Canalipalpata</taxon>
        <taxon>Sabellida</taxon>
        <taxon>Oweniida</taxon>
        <taxon>Oweniidae</taxon>
        <taxon>Owenia</taxon>
    </lineage>
</organism>
<protein>
    <submittedName>
        <fullName evidence="3">Uncharacterized protein</fullName>
    </submittedName>
</protein>
<accession>A0A8S4PB77</accession>
<feature type="compositionally biased region" description="Polar residues" evidence="2">
    <location>
        <begin position="1"/>
        <end position="14"/>
    </location>
</feature>
<keyword evidence="1" id="KW-0175">Coiled coil</keyword>
<evidence type="ECO:0000313" key="3">
    <source>
        <dbReference type="EMBL" id="CAH1790474.1"/>
    </source>
</evidence>
<proteinExistence type="predicted"/>
<gene>
    <name evidence="3" type="ORF">OFUS_LOCUS15676</name>
</gene>
<comment type="caution">
    <text evidence="3">The sequence shown here is derived from an EMBL/GenBank/DDBJ whole genome shotgun (WGS) entry which is preliminary data.</text>
</comment>
<keyword evidence="4" id="KW-1185">Reference proteome</keyword>
<reference evidence="3" key="1">
    <citation type="submission" date="2022-03" db="EMBL/GenBank/DDBJ databases">
        <authorList>
            <person name="Martin C."/>
        </authorList>
    </citation>
    <scope>NUCLEOTIDE SEQUENCE</scope>
</reference>
<feature type="region of interest" description="Disordered" evidence="2">
    <location>
        <begin position="1"/>
        <end position="44"/>
    </location>
</feature>
<dbReference type="AlphaFoldDB" id="A0A8S4PB77"/>
<sequence length="168" mass="19368">MQTRSATKKQSYSKNQRKITDFRTNSVAKKVNKDKMAEGGNKQTETELFSEALQELPRNDDLKRMLIEIIDARINPINESLANIDEKMTKFEKIESDIGVMKKQLSEKTKKLTVDIEQNKRNIQQTEEKLLRLDLQRRQTNLIIDNIEQKGGENVIKTVETCLGNIGC</sequence>
<feature type="coiled-coil region" evidence="1">
    <location>
        <begin position="102"/>
        <end position="136"/>
    </location>
</feature>